<name>A0ABD5UW48_9EURY</name>
<dbReference type="InterPro" id="IPR002762">
    <property type="entry name" value="CbiX-like"/>
</dbReference>
<proteinExistence type="predicted"/>
<evidence type="ECO:0000313" key="5">
    <source>
        <dbReference type="Proteomes" id="UP001596296"/>
    </source>
</evidence>
<dbReference type="RefSeq" id="WP_379745874.1">
    <property type="nucleotide sequence ID" value="NZ_JBHSVN010000001.1"/>
</dbReference>
<evidence type="ECO:0000313" key="4">
    <source>
        <dbReference type="EMBL" id="MFC6893665.1"/>
    </source>
</evidence>
<dbReference type="GO" id="GO:0046872">
    <property type="term" value="F:metal ion binding"/>
    <property type="evidence" value="ECO:0007669"/>
    <property type="project" value="UniProtKB-KW"/>
</dbReference>
<reference evidence="4 5" key="1">
    <citation type="journal article" date="2019" name="Int. J. Syst. Evol. Microbiol.">
        <title>The Global Catalogue of Microorganisms (GCM) 10K type strain sequencing project: providing services to taxonomists for standard genome sequencing and annotation.</title>
        <authorList>
            <consortium name="The Broad Institute Genomics Platform"/>
            <consortium name="The Broad Institute Genome Sequencing Center for Infectious Disease"/>
            <person name="Wu L."/>
            <person name="Ma J."/>
        </authorList>
    </citation>
    <scope>NUCLEOTIDE SEQUENCE [LARGE SCALE GENOMIC DNA]</scope>
    <source>
        <strain evidence="4 5">SKJ47</strain>
    </source>
</reference>
<evidence type="ECO:0000256" key="3">
    <source>
        <dbReference type="SAM" id="MobiDB-lite"/>
    </source>
</evidence>
<dbReference type="Proteomes" id="UP001596296">
    <property type="component" value="Unassembled WGS sequence"/>
</dbReference>
<protein>
    <submittedName>
        <fullName evidence="4">CbiX/SirB N-terminal domain-containing protein</fullName>
    </submittedName>
</protein>
<keyword evidence="2" id="KW-0456">Lyase</keyword>
<keyword evidence="1" id="KW-0479">Metal-binding</keyword>
<dbReference type="SUPFAM" id="SSF53800">
    <property type="entry name" value="Chelatase"/>
    <property type="match status" value="2"/>
</dbReference>
<accession>A0ABD5UW48</accession>
<keyword evidence="5" id="KW-1185">Reference proteome</keyword>
<feature type="region of interest" description="Disordered" evidence="3">
    <location>
        <begin position="229"/>
        <end position="262"/>
    </location>
</feature>
<comment type="caution">
    <text evidence="4">The sequence shown here is derived from an EMBL/GenBank/DDBJ whole genome shotgun (WGS) entry which is preliminary data.</text>
</comment>
<dbReference type="Gene3D" id="3.40.50.1400">
    <property type="match status" value="2"/>
</dbReference>
<evidence type="ECO:0000256" key="2">
    <source>
        <dbReference type="ARBA" id="ARBA00023239"/>
    </source>
</evidence>
<organism evidence="4 5">
    <name type="scientific">Halopenitus salinus</name>
    <dbReference type="NCBI Taxonomy" id="1198295"/>
    <lineage>
        <taxon>Archaea</taxon>
        <taxon>Methanobacteriati</taxon>
        <taxon>Methanobacteriota</taxon>
        <taxon>Stenosarchaea group</taxon>
        <taxon>Halobacteria</taxon>
        <taxon>Halobacteriales</taxon>
        <taxon>Haloferacaceae</taxon>
        <taxon>Halopenitus</taxon>
    </lineage>
</organism>
<dbReference type="EMBL" id="JBHSXL010000010">
    <property type="protein sequence ID" value="MFC6893665.1"/>
    <property type="molecule type" value="Genomic_DNA"/>
</dbReference>
<evidence type="ECO:0000256" key="1">
    <source>
        <dbReference type="ARBA" id="ARBA00022723"/>
    </source>
</evidence>
<sequence length="262" mass="28749">MTTESLLLIGRDTRTAREDFRVHADRLRGSAGVDDVDIALYEEEPVRELRDRFVEIDDDVVYAVPMCAAHSHDTLDAVPSALSYVEGEVRYCEPVGRSPAVTDVLEERAAASVPPDDDAAIAIVAFGSSSKPHHRRTAEFHAERLRERSGYGQVHISYLVQNPAVECARYAIEKSRAVAVPLFVTRSPATEERIPAALELDRGGLEYAPPLGSHPRVTDAIRAEVERRRALAADPGGESTLEEQVTRSRRPVATDGEGVGER</sequence>
<dbReference type="AlphaFoldDB" id="A0ABD5UW48"/>
<dbReference type="Pfam" id="PF01903">
    <property type="entry name" value="CbiX"/>
    <property type="match status" value="1"/>
</dbReference>
<gene>
    <name evidence="4" type="ORF">ACFQE9_13770</name>
</gene>
<dbReference type="GO" id="GO:0016829">
    <property type="term" value="F:lyase activity"/>
    <property type="evidence" value="ECO:0007669"/>
    <property type="project" value="UniProtKB-KW"/>
</dbReference>